<gene>
    <name evidence="3" type="ORF">HJ526_00460</name>
</gene>
<dbReference type="InterPro" id="IPR023614">
    <property type="entry name" value="Porin_dom_sf"/>
</dbReference>
<organism evidence="3 4">
    <name type="scientific">Donghicola mangrovi</name>
    <dbReference type="NCBI Taxonomy" id="2729614"/>
    <lineage>
        <taxon>Bacteria</taxon>
        <taxon>Pseudomonadati</taxon>
        <taxon>Pseudomonadota</taxon>
        <taxon>Alphaproteobacteria</taxon>
        <taxon>Rhodobacterales</taxon>
        <taxon>Roseobacteraceae</taxon>
        <taxon>Donghicola</taxon>
    </lineage>
</organism>
<feature type="chain" id="PRO_5046876319" evidence="1">
    <location>
        <begin position="21"/>
        <end position="322"/>
    </location>
</feature>
<accession>A0ABX2P9T5</accession>
<protein>
    <submittedName>
        <fullName evidence="3">Porin</fullName>
    </submittedName>
</protein>
<dbReference type="SUPFAM" id="SSF56935">
    <property type="entry name" value="Porins"/>
    <property type="match status" value="1"/>
</dbReference>
<feature type="domain" description="Porin" evidence="2">
    <location>
        <begin position="7"/>
        <end position="302"/>
    </location>
</feature>
<dbReference type="Gene3D" id="2.40.160.10">
    <property type="entry name" value="Porin"/>
    <property type="match status" value="1"/>
</dbReference>
<keyword evidence="1" id="KW-0732">Signal</keyword>
<name>A0ABX2P9T5_9RHOB</name>
<dbReference type="EMBL" id="JABCJD010000001">
    <property type="protein sequence ID" value="NVO25876.1"/>
    <property type="molecule type" value="Genomic_DNA"/>
</dbReference>
<proteinExistence type="predicted"/>
<evidence type="ECO:0000313" key="4">
    <source>
        <dbReference type="Proteomes" id="UP000523601"/>
    </source>
</evidence>
<dbReference type="Pfam" id="PF13609">
    <property type="entry name" value="Porin_4"/>
    <property type="match status" value="1"/>
</dbReference>
<evidence type="ECO:0000259" key="2">
    <source>
        <dbReference type="Pfam" id="PF13609"/>
    </source>
</evidence>
<feature type="signal peptide" evidence="1">
    <location>
        <begin position="1"/>
        <end position="20"/>
    </location>
</feature>
<evidence type="ECO:0000313" key="3">
    <source>
        <dbReference type="EMBL" id="NVO25876.1"/>
    </source>
</evidence>
<dbReference type="Proteomes" id="UP000523601">
    <property type="component" value="Unassembled WGS sequence"/>
</dbReference>
<comment type="caution">
    <text evidence="3">The sequence shown here is derived from an EMBL/GenBank/DDBJ whole genome shotgun (WGS) entry which is preliminary data.</text>
</comment>
<keyword evidence="4" id="KW-1185">Reference proteome</keyword>
<sequence>MKNVLFATTALIATAGFASAEVSLSGSAELGIKGGDQGIVHVAGQNNDTHEADQFHNDIDITFTLSGESDNGITFGATIDADEFANGFGADGNTSHSAFISGDFGTLTMGDTDGALDKAVAGNDLIGDISDASTTYSFVDAGIDGMLDGQVARYDYSVAGFGLSLSAETDDTGVDRSTWGFGATYTLALGGSDVKLGAGYQGGEDMEQWGLSVGTAVAGVDLVANYVEGRANTIGASDAVTASYGFGAVYTMDALSVGLMYGESHTDAAGVLGTTTSGVGVAANYDLGGGLVLKAGYGEGSSETPGFDSVTNAYSLGLAMSF</sequence>
<dbReference type="RefSeq" id="WP_176852296.1">
    <property type="nucleotide sequence ID" value="NZ_JABCJD010000001.1"/>
</dbReference>
<dbReference type="InterPro" id="IPR033900">
    <property type="entry name" value="Gram_neg_porin_domain"/>
</dbReference>
<evidence type="ECO:0000256" key="1">
    <source>
        <dbReference type="SAM" id="SignalP"/>
    </source>
</evidence>
<reference evidence="3 4" key="1">
    <citation type="submission" date="2020-04" db="EMBL/GenBank/DDBJ databases">
        <title>Donghicola sp., a member of the Rhodobacteraceae family isolated from mangrove forest in Thailand.</title>
        <authorList>
            <person name="Charoenyingcharoen P."/>
            <person name="Yukphan P."/>
        </authorList>
    </citation>
    <scope>NUCLEOTIDE SEQUENCE [LARGE SCALE GENOMIC DNA]</scope>
    <source>
        <strain evidence="3 4">C2-DW-16</strain>
    </source>
</reference>